<protein>
    <submittedName>
        <fullName evidence="1">Uncharacterized protein</fullName>
    </submittedName>
</protein>
<dbReference type="SUPFAM" id="SSF144059">
    <property type="entry name" value="ImpE-like"/>
    <property type="match status" value="1"/>
</dbReference>
<comment type="caution">
    <text evidence="1">The sequence shown here is derived from an EMBL/GenBank/DDBJ whole genome shotgun (WGS) entry which is preliminary data.</text>
</comment>
<proteinExistence type="predicted"/>
<keyword evidence="2" id="KW-1185">Reference proteome</keyword>
<reference evidence="1 2" key="1">
    <citation type="submission" date="2021-08" db="EMBL/GenBank/DDBJ databases">
        <authorList>
            <person name="Peeters C."/>
        </authorList>
    </citation>
    <scope>NUCLEOTIDE SEQUENCE [LARGE SCALE GENOMIC DNA]</scope>
    <source>
        <strain evidence="1 2">LMG 23992</strain>
    </source>
</reference>
<sequence>MTLDVRRAAGTPTAVLSSILRTTAETQVCQQPGSVGIRWPLFQWLCVVGDWPRVLLTLRVEHG</sequence>
<organism evidence="1 2">
    <name type="scientific">Cupriavidus laharis</name>
    <dbReference type="NCBI Taxonomy" id="151654"/>
    <lineage>
        <taxon>Bacteria</taxon>
        <taxon>Pseudomonadati</taxon>
        <taxon>Pseudomonadota</taxon>
        <taxon>Betaproteobacteria</taxon>
        <taxon>Burkholderiales</taxon>
        <taxon>Burkholderiaceae</taxon>
        <taxon>Cupriavidus</taxon>
    </lineage>
</organism>
<evidence type="ECO:0000313" key="2">
    <source>
        <dbReference type="Proteomes" id="UP000727654"/>
    </source>
</evidence>
<name>A0ABM8WT86_9BURK</name>
<gene>
    <name evidence="1" type="ORF">LMG23992_01714</name>
</gene>
<dbReference type="InterPro" id="IPR011990">
    <property type="entry name" value="TPR-like_helical_dom_sf"/>
</dbReference>
<dbReference type="RefSeq" id="WP_224079363.1">
    <property type="nucleotide sequence ID" value="NZ_CAJZAI010000003.1"/>
</dbReference>
<evidence type="ECO:0000313" key="1">
    <source>
        <dbReference type="EMBL" id="CAG9170672.1"/>
    </source>
</evidence>
<dbReference type="Proteomes" id="UP000727654">
    <property type="component" value="Unassembled WGS sequence"/>
</dbReference>
<dbReference type="EMBL" id="CAJZAI010000003">
    <property type="protein sequence ID" value="CAG9170672.1"/>
    <property type="molecule type" value="Genomic_DNA"/>
</dbReference>
<accession>A0ABM8WT86</accession>
<dbReference type="Gene3D" id="1.25.40.10">
    <property type="entry name" value="Tetratricopeptide repeat domain"/>
    <property type="match status" value="1"/>
</dbReference>